<proteinExistence type="predicted"/>
<accession>A0A839DYM8</accession>
<evidence type="ECO:0000313" key="1">
    <source>
        <dbReference type="EMBL" id="MBA8824475.1"/>
    </source>
</evidence>
<gene>
    <name evidence="1" type="ORF">FHX42_001822</name>
</gene>
<name>A0A839DYM8_9PSEU</name>
<dbReference type="AlphaFoldDB" id="A0A839DYM8"/>
<sequence length="61" mass="6813">MLDASFAGCDRGGADAATMFWVRTGVIARYRAFRENSKVARGRLFRLRDIRAKSSRRSSSG</sequence>
<organism evidence="1 2">
    <name type="scientific">Halosaccharopolyspora lacisalsi</name>
    <dbReference type="NCBI Taxonomy" id="1000566"/>
    <lineage>
        <taxon>Bacteria</taxon>
        <taxon>Bacillati</taxon>
        <taxon>Actinomycetota</taxon>
        <taxon>Actinomycetes</taxon>
        <taxon>Pseudonocardiales</taxon>
        <taxon>Pseudonocardiaceae</taxon>
        <taxon>Halosaccharopolyspora</taxon>
    </lineage>
</organism>
<evidence type="ECO:0000313" key="2">
    <source>
        <dbReference type="Proteomes" id="UP000569329"/>
    </source>
</evidence>
<dbReference type="Proteomes" id="UP000569329">
    <property type="component" value="Unassembled WGS sequence"/>
</dbReference>
<reference evidence="1 2" key="1">
    <citation type="submission" date="2020-07" db="EMBL/GenBank/DDBJ databases">
        <title>Sequencing the genomes of 1000 actinobacteria strains.</title>
        <authorList>
            <person name="Klenk H.-P."/>
        </authorList>
    </citation>
    <scope>NUCLEOTIDE SEQUENCE [LARGE SCALE GENOMIC DNA]</scope>
    <source>
        <strain evidence="1 2">DSM 45975</strain>
    </source>
</reference>
<keyword evidence="2" id="KW-1185">Reference proteome</keyword>
<protein>
    <submittedName>
        <fullName evidence="1">Uncharacterized protein</fullName>
    </submittedName>
</protein>
<comment type="caution">
    <text evidence="1">The sequence shown here is derived from an EMBL/GenBank/DDBJ whole genome shotgun (WGS) entry which is preliminary data.</text>
</comment>
<dbReference type="EMBL" id="JACGWZ010000002">
    <property type="protein sequence ID" value="MBA8824475.1"/>
    <property type="molecule type" value="Genomic_DNA"/>
</dbReference>